<evidence type="ECO:0000256" key="2">
    <source>
        <dbReference type="HAMAP-Rule" id="MF_02087"/>
    </source>
</evidence>
<evidence type="ECO:0000259" key="5">
    <source>
        <dbReference type="Pfam" id="PF01168"/>
    </source>
</evidence>
<dbReference type="InterPro" id="IPR029066">
    <property type="entry name" value="PLP-binding_barrel"/>
</dbReference>
<dbReference type="AlphaFoldDB" id="A0A316TGM7"/>
<dbReference type="PANTHER" id="PTHR10146">
    <property type="entry name" value="PROLINE SYNTHETASE CO-TRANSCRIBED BACTERIAL HOMOLOG PROTEIN"/>
    <property type="match status" value="1"/>
</dbReference>
<dbReference type="SUPFAM" id="SSF51419">
    <property type="entry name" value="PLP-binding barrel"/>
    <property type="match status" value="1"/>
</dbReference>
<organism evidence="6 7">
    <name type="scientific">Nocardioides silvaticus</name>
    <dbReference type="NCBI Taxonomy" id="2201891"/>
    <lineage>
        <taxon>Bacteria</taxon>
        <taxon>Bacillati</taxon>
        <taxon>Actinomycetota</taxon>
        <taxon>Actinomycetes</taxon>
        <taxon>Propionibacteriales</taxon>
        <taxon>Nocardioidaceae</taxon>
        <taxon>Nocardioides</taxon>
    </lineage>
</organism>
<keyword evidence="7" id="KW-1185">Reference proteome</keyword>
<accession>A0A316TGM7</accession>
<evidence type="ECO:0000256" key="4">
    <source>
        <dbReference type="RuleBase" id="RU004514"/>
    </source>
</evidence>
<dbReference type="InterPro" id="IPR011078">
    <property type="entry name" value="PyrdxlP_homeostasis"/>
</dbReference>
<dbReference type="OrthoDB" id="9804072at2"/>
<evidence type="ECO:0000313" key="6">
    <source>
        <dbReference type="EMBL" id="PWN01542.1"/>
    </source>
</evidence>
<name>A0A316TGM7_9ACTN</name>
<dbReference type="Gene3D" id="3.20.20.10">
    <property type="entry name" value="Alanine racemase"/>
    <property type="match status" value="1"/>
</dbReference>
<feature type="domain" description="Alanine racemase N-terminal" evidence="5">
    <location>
        <begin position="106"/>
        <end position="232"/>
    </location>
</feature>
<dbReference type="HAMAP" id="MF_02087">
    <property type="entry name" value="PLP_homeostasis"/>
    <property type="match status" value="1"/>
</dbReference>
<protein>
    <recommendedName>
        <fullName evidence="2">Pyridoxal phosphate homeostasis protein</fullName>
        <shortName evidence="2">PLP homeostasis protein</shortName>
    </recommendedName>
</protein>
<dbReference type="GO" id="GO:0030170">
    <property type="term" value="F:pyridoxal phosphate binding"/>
    <property type="evidence" value="ECO:0007669"/>
    <property type="project" value="UniProtKB-UniRule"/>
</dbReference>
<dbReference type="Proteomes" id="UP000245507">
    <property type="component" value="Unassembled WGS sequence"/>
</dbReference>
<evidence type="ECO:0000313" key="7">
    <source>
        <dbReference type="Proteomes" id="UP000245507"/>
    </source>
</evidence>
<sequence>MSASGTDVHEEVRRGVARVRERIEAACARADRNPADVTLVGVSKFQPEDRVRAAIEVGVLDLGENYAQAMRDRVESLSDLAGTGVRWHQIGPLQRNKVNMVVRVASYFHALDSVALADALGSRRDPADPLHVLVQVNVAGEETKSGVGPAEVPDLLSAVAKHPSLRVAGLMAMPPAPECPEDSREHFAALREVGERLGVPGLSIGTTDDFEVAVEEGATMVRVGRSLFGERPARTAG</sequence>
<reference evidence="6 7" key="1">
    <citation type="submission" date="2018-05" db="EMBL/GenBank/DDBJ databases">
        <title>Nocardioides silvaticus genome.</title>
        <authorList>
            <person name="Li C."/>
            <person name="Wang G."/>
        </authorList>
    </citation>
    <scope>NUCLEOTIDE SEQUENCE [LARGE SCALE GENOMIC DNA]</scope>
    <source>
        <strain evidence="6 7">CCTCC AB 2018079</strain>
    </source>
</reference>
<gene>
    <name evidence="6" type="ORF">DJ010_18550</name>
</gene>
<keyword evidence="1 2" id="KW-0663">Pyridoxal phosphate</keyword>
<dbReference type="NCBIfam" id="TIGR00044">
    <property type="entry name" value="YggS family pyridoxal phosphate-dependent enzyme"/>
    <property type="match status" value="1"/>
</dbReference>
<dbReference type="CDD" id="cd00635">
    <property type="entry name" value="PLPDE_III_YBL036c_like"/>
    <property type="match status" value="1"/>
</dbReference>
<comment type="similarity">
    <text evidence="2 4">Belongs to the pyridoxal phosphate-binding protein YggS/PROSC family.</text>
</comment>
<dbReference type="RefSeq" id="WP_109696507.1">
    <property type="nucleotide sequence ID" value="NZ_QGDD01000009.1"/>
</dbReference>
<evidence type="ECO:0000256" key="1">
    <source>
        <dbReference type="ARBA" id="ARBA00022898"/>
    </source>
</evidence>
<dbReference type="EMBL" id="QGDD01000009">
    <property type="protein sequence ID" value="PWN01542.1"/>
    <property type="molecule type" value="Genomic_DNA"/>
</dbReference>
<feature type="modified residue" description="N6-(pyridoxal phosphate)lysine" evidence="2 3">
    <location>
        <position position="44"/>
    </location>
</feature>
<dbReference type="PANTHER" id="PTHR10146:SF14">
    <property type="entry name" value="PYRIDOXAL PHOSPHATE HOMEOSTASIS PROTEIN"/>
    <property type="match status" value="1"/>
</dbReference>
<dbReference type="Pfam" id="PF01168">
    <property type="entry name" value="Ala_racemase_N"/>
    <property type="match status" value="1"/>
</dbReference>
<evidence type="ECO:0000256" key="3">
    <source>
        <dbReference type="PIRSR" id="PIRSR004848-1"/>
    </source>
</evidence>
<dbReference type="PIRSF" id="PIRSF004848">
    <property type="entry name" value="YBL036c_PLPDEIII"/>
    <property type="match status" value="1"/>
</dbReference>
<comment type="function">
    <text evidence="2">Pyridoxal 5'-phosphate (PLP)-binding protein, which is involved in PLP homeostasis.</text>
</comment>
<comment type="cofactor">
    <cofactor evidence="3">
        <name>pyridoxal 5'-phosphate</name>
        <dbReference type="ChEBI" id="CHEBI:597326"/>
    </cofactor>
</comment>
<comment type="caution">
    <text evidence="6">The sequence shown here is derived from an EMBL/GenBank/DDBJ whole genome shotgun (WGS) entry which is preliminary data.</text>
</comment>
<dbReference type="InterPro" id="IPR001608">
    <property type="entry name" value="Ala_racemase_N"/>
</dbReference>
<proteinExistence type="inferred from homology"/>